<dbReference type="InterPro" id="IPR058031">
    <property type="entry name" value="AAA_lid_NorR"/>
</dbReference>
<evidence type="ECO:0000256" key="4">
    <source>
        <dbReference type="ARBA" id="ARBA00023125"/>
    </source>
</evidence>
<dbReference type="Gene3D" id="1.10.10.60">
    <property type="entry name" value="Homeodomain-like"/>
    <property type="match status" value="1"/>
</dbReference>
<dbReference type="Gene3D" id="2.40.10.220">
    <property type="entry name" value="predicted glycosyltransferase like domains"/>
    <property type="match status" value="1"/>
</dbReference>
<dbReference type="Pfam" id="PF02954">
    <property type="entry name" value="HTH_8"/>
    <property type="match status" value="1"/>
</dbReference>
<dbReference type="Pfam" id="PF07238">
    <property type="entry name" value="PilZ"/>
    <property type="match status" value="1"/>
</dbReference>
<dbReference type="InterPro" id="IPR025943">
    <property type="entry name" value="Sigma_54_int_dom_ATP-bd_2"/>
</dbReference>
<dbReference type="PROSITE" id="PS00676">
    <property type="entry name" value="SIGMA54_INTERACT_2"/>
    <property type="match status" value="1"/>
</dbReference>
<comment type="caution">
    <text evidence="7">The sequence shown here is derived from an EMBL/GenBank/DDBJ whole genome shotgun (WGS) entry which is preliminary data.</text>
</comment>
<dbReference type="CDD" id="cd00009">
    <property type="entry name" value="AAA"/>
    <property type="match status" value="1"/>
</dbReference>
<dbReference type="Pfam" id="PF25601">
    <property type="entry name" value="AAA_lid_14"/>
    <property type="match status" value="1"/>
</dbReference>
<evidence type="ECO:0000313" key="8">
    <source>
        <dbReference type="Proteomes" id="UP000321224"/>
    </source>
</evidence>
<keyword evidence="2" id="KW-0067">ATP-binding</keyword>
<organism evidence="7 8">
    <name type="scientific">Myxococcus virescens</name>
    <dbReference type="NCBI Taxonomy" id="83456"/>
    <lineage>
        <taxon>Bacteria</taxon>
        <taxon>Pseudomonadati</taxon>
        <taxon>Myxococcota</taxon>
        <taxon>Myxococcia</taxon>
        <taxon>Myxococcales</taxon>
        <taxon>Cystobacterineae</taxon>
        <taxon>Myxococcaceae</taxon>
        <taxon>Myxococcus</taxon>
    </lineage>
</organism>
<dbReference type="PROSITE" id="PS00675">
    <property type="entry name" value="SIGMA54_INTERACT_1"/>
    <property type="match status" value="1"/>
</dbReference>
<keyword evidence="4" id="KW-0238">DNA-binding</keyword>
<dbReference type="Proteomes" id="UP000321224">
    <property type="component" value="Unassembled WGS sequence"/>
</dbReference>
<dbReference type="InterPro" id="IPR009875">
    <property type="entry name" value="PilZ_domain"/>
</dbReference>
<dbReference type="GO" id="GO:0005524">
    <property type="term" value="F:ATP binding"/>
    <property type="evidence" value="ECO:0007669"/>
    <property type="project" value="UniProtKB-KW"/>
</dbReference>
<accession>A0A511HHB4</accession>
<dbReference type="SUPFAM" id="SSF52540">
    <property type="entry name" value="P-loop containing nucleoside triphosphate hydrolases"/>
    <property type="match status" value="1"/>
</dbReference>
<keyword evidence="3" id="KW-0805">Transcription regulation</keyword>
<dbReference type="PRINTS" id="PR01590">
    <property type="entry name" value="HTHFIS"/>
</dbReference>
<evidence type="ECO:0000313" key="7">
    <source>
        <dbReference type="EMBL" id="GEL71899.1"/>
    </source>
</evidence>
<dbReference type="InterPro" id="IPR025944">
    <property type="entry name" value="Sigma_54_int_dom_CS"/>
</dbReference>
<sequence length="599" mass="64827">MVVMTRPVSAYAPRSERKPLYVKVVTQPALHGCWAVNISETGIGLIATPHTPSEGPREGEDVELSFSLPDSGEHIRVRGVVRWRHDASGAVAAMGVSFRAFEEADGVKLARYLASSHLQVVVAFATEQEARAVTAALEGVAKLHFAASPSDAHALVTRGDAACLVVCGQDEEQALALVESLAARRADADPSGAGPPSDLASRIVYCAPAAPERLVALFNAGRIFRALGPAPTREALHQAVLQAGREHGVRTEQWRMALELERSLLRERALSQKLPPAPGGRGGDEVGFRSAAMQRVMELVRLVAPHRVAVLLQGETGTGKEVLARILHRLSGRGDVPLVVQDCGALSETLLESELFGHVKGSFTGAVADHPGLFVLANGGTIFLDEIENTTANLQAKLLRVLETGDVRPVGGTQVRHVDVRVVAASNKDMGEEVRAGRFRADLFYRLNSFTVDIPPLRDRPEDVPELALYFLELFNRTLRRSASGIAPDAVDALRAYAWPGNVRELRNVMERSVLLSRPGEVVSRRLLPPVLGSTLALRNEPGGDGSLRARLDRVEREFIREALERHGGVLRRAAVALGMDPVTLGRRVRRHGLWKGDS</sequence>
<dbReference type="InterPro" id="IPR002197">
    <property type="entry name" value="HTH_Fis"/>
</dbReference>
<evidence type="ECO:0000256" key="1">
    <source>
        <dbReference type="ARBA" id="ARBA00022741"/>
    </source>
</evidence>
<evidence type="ECO:0000256" key="5">
    <source>
        <dbReference type="ARBA" id="ARBA00023163"/>
    </source>
</evidence>
<keyword evidence="1" id="KW-0547">Nucleotide-binding</keyword>
<dbReference type="Gene3D" id="1.10.8.60">
    <property type="match status" value="1"/>
</dbReference>
<dbReference type="GO" id="GO:0043565">
    <property type="term" value="F:sequence-specific DNA binding"/>
    <property type="evidence" value="ECO:0007669"/>
    <property type="project" value="InterPro"/>
</dbReference>
<dbReference type="PANTHER" id="PTHR32071:SF117">
    <property type="entry name" value="PTS-DEPENDENT DIHYDROXYACETONE KINASE OPERON REGULATORY PROTEIN-RELATED"/>
    <property type="match status" value="1"/>
</dbReference>
<evidence type="ECO:0000256" key="2">
    <source>
        <dbReference type="ARBA" id="ARBA00022840"/>
    </source>
</evidence>
<dbReference type="Gene3D" id="3.40.50.300">
    <property type="entry name" value="P-loop containing nucleotide triphosphate hydrolases"/>
    <property type="match status" value="1"/>
</dbReference>
<dbReference type="PROSITE" id="PS00688">
    <property type="entry name" value="SIGMA54_INTERACT_3"/>
    <property type="match status" value="1"/>
</dbReference>
<gene>
    <name evidence="7" type="ORF">MVI01_36830</name>
</gene>
<protein>
    <recommendedName>
        <fullName evidence="6">Sigma-54 factor interaction domain-containing protein</fullName>
    </recommendedName>
</protein>
<proteinExistence type="predicted"/>
<dbReference type="GO" id="GO:0035438">
    <property type="term" value="F:cyclic-di-GMP binding"/>
    <property type="evidence" value="ECO:0007669"/>
    <property type="project" value="InterPro"/>
</dbReference>
<dbReference type="FunFam" id="3.40.50.300:FF:000006">
    <property type="entry name" value="DNA-binding transcriptional regulator NtrC"/>
    <property type="match status" value="1"/>
</dbReference>
<dbReference type="InterPro" id="IPR027417">
    <property type="entry name" value="P-loop_NTPase"/>
</dbReference>
<keyword evidence="5" id="KW-0804">Transcription</keyword>
<evidence type="ECO:0000256" key="3">
    <source>
        <dbReference type="ARBA" id="ARBA00023015"/>
    </source>
</evidence>
<dbReference type="GO" id="GO:0006355">
    <property type="term" value="P:regulation of DNA-templated transcription"/>
    <property type="evidence" value="ECO:0007669"/>
    <property type="project" value="InterPro"/>
</dbReference>
<reference evidence="7 8" key="1">
    <citation type="submission" date="2019-07" db="EMBL/GenBank/DDBJ databases">
        <title>Whole genome shotgun sequence of Myxococcus virescens NBRC 100334.</title>
        <authorList>
            <person name="Hosoyama A."/>
            <person name="Uohara A."/>
            <person name="Ohji S."/>
            <person name="Ichikawa N."/>
        </authorList>
    </citation>
    <scope>NUCLEOTIDE SEQUENCE [LARGE SCALE GENOMIC DNA]</scope>
    <source>
        <strain evidence="7 8">NBRC 100334</strain>
    </source>
</reference>
<dbReference type="PROSITE" id="PS50045">
    <property type="entry name" value="SIGMA54_INTERACT_4"/>
    <property type="match status" value="1"/>
</dbReference>
<dbReference type="Pfam" id="PF00158">
    <property type="entry name" value="Sigma54_activat"/>
    <property type="match status" value="1"/>
</dbReference>
<dbReference type="InterPro" id="IPR002078">
    <property type="entry name" value="Sigma_54_int"/>
</dbReference>
<evidence type="ECO:0000259" key="6">
    <source>
        <dbReference type="PROSITE" id="PS50045"/>
    </source>
</evidence>
<dbReference type="SMART" id="SM00382">
    <property type="entry name" value="AAA"/>
    <property type="match status" value="1"/>
</dbReference>
<dbReference type="SUPFAM" id="SSF46689">
    <property type="entry name" value="Homeodomain-like"/>
    <property type="match status" value="1"/>
</dbReference>
<dbReference type="InterPro" id="IPR003593">
    <property type="entry name" value="AAA+_ATPase"/>
</dbReference>
<dbReference type="InterPro" id="IPR009057">
    <property type="entry name" value="Homeodomain-like_sf"/>
</dbReference>
<name>A0A511HHB4_9BACT</name>
<dbReference type="EMBL" id="BJVY01000020">
    <property type="protein sequence ID" value="GEL71899.1"/>
    <property type="molecule type" value="Genomic_DNA"/>
</dbReference>
<dbReference type="InterPro" id="IPR025662">
    <property type="entry name" value="Sigma_54_int_dom_ATP-bd_1"/>
</dbReference>
<feature type="domain" description="Sigma-54 factor interaction" evidence="6">
    <location>
        <begin position="286"/>
        <end position="515"/>
    </location>
</feature>
<dbReference type="PANTHER" id="PTHR32071">
    <property type="entry name" value="TRANSCRIPTIONAL REGULATORY PROTEIN"/>
    <property type="match status" value="1"/>
</dbReference>
<dbReference type="AlphaFoldDB" id="A0A511HHB4"/>